<evidence type="ECO:0000313" key="2">
    <source>
        <dbReference type="Proteomes" id="UP001610334"/>
    </source>
</evidence>
<evidence type="ECO:0000313" key="1">
    <source>
        <dbReference type="EMBL" id="KAL2817207.1"/>
    </source>
</evidence>
<dbReference type="EMBL" id="JBFXLT010000019">
    <property type="protein sequence ID" value="KAL2817207.1"/>
    <property type="molecule type" value="Genomic_DNA"/>
</dbReference>
<comment type="caution">
    <text evidence="1">The sequence shown here is derived from an EMBL/GenBank/DDBJ whole genome shotgun (WGS) entry which is preliminary data.</text>
</comment>
<reference evidence="1 2" key="1">
    <citation type="submission" date="2024-07" db="EMBL/GenBank/DDBJ databases">
        <title>Section-level genome sequencing and comparative genomics of Aspergillus sections Usti and Cavernicolus.</title>
        <authorList>
            <consortium name="Lawrence Berkeley National Laboratory"/>
            <person name="Nybo J.L."/>
            <person name="Vesth T.C."/>
            <person name="Theobald S."/>
            <person name="Frisvad J.C."/>
            <person name="Larsen T.O."/>
            <person name="Kjaerboelling I."/>
            <person name="Rothschild-Mancinelli K."/>
            <person name="Lyhne E.K."/>
            <person name="Kogle M.E."/>
            <person name="Barry K."/>
            <person name="Clum A."/>
            <person name="Na H."/>
            <person name="Ledsgaard L."/>
            <person name="Lin J."/>
            <person name="Lipzen A."/>
            <person name="Kuo A."/>
            <person name="Riley R."/>
            <person name="Mondo S."/>
            <person name="Labutti K."/>
            <person name="Haridas S."/>
            <person name="Pangalinan J."/>
            <person name="Salamov A.A."/>
            <person name="Simmons B.A."/>
            <person name="Magnuson J.K."/>
            <person name="Chen J."/>
            <person name="Drula E."/>
            <person name="Henrissat B."/>
            <person name="Wiebenga A."/>
            <person name="Lubbers R.J."/>
            <person name="Gomes A.C."/>
            <person name="Makela M.R."/>
            <person name="Stajich J."/>
            <person name="Grigoriev I.V."/>
            <person name="Mortensen U.H."/>
            <person name="De Vries R.P."/>
            <person name="Baker S.E."/>
            <person name="Andersen M.R."/>
        </authorList>
    </citation>
    <scope>NUCLEOTIDE SEQUENCE [LARGE SCALE GENOMIC DNA]</scope>
    <source>
        <strain evidence="1 2">CBS 588.65</strain>
    </source>
</reference>
<dbReference type="Proteomes" id="UP001610334">
    <property type="component" value="Unassembled WGS sequence"/>
</dbReference>
<sequence>MHKYQGYIGQGRVEHRNAPRFKNLKSLALHRLHERSFGDVSDIAEILLASPRLEYLGLSCRYQAGLDNDLLFETIRYFHEKSQERGQLSTLQLCHLHLGIGTMPWAHPLHPEDHGYLSRLTDLTFLETLQLDNMRLSSDGPGMAVPFIPIMWELFSRATSLQEVDRELEKKRIVLVREIFECDLGLKSDRSRKVPFAHVAIIEDVYVRLFLPHMASDRRSADDDDDDEIRDNDPYLLSDGSRIMRLLGEEARTMGIVEILHMKDTFLI</sequence>
<gene>
    <name evidence="1" type="ORF">BJX63DRAFT_429917</name>
</gene>
<proteinExistence type="predicted"/>
<protein>
    <recommendedName>
        <fullName evidence="3">F-box domain protein</fullName>
    </recommendedName>
</protein>
<accession>A0ABR4HNZ1</accession>
<evidence type="ECO:0008006" key="3">
    <source>
        <dbReference type="Google" id="ProtNLM"/>
    </source>
</evidence>
<keyword evidence="2" id="KW-1185">Reference proteome</keyword>
<organism evidence="1 2">
    <name type="scientific">Aspergillus granulosus</name>
    <dbReference type="NCBI Taxonomy" id="176169"/>
    <lineage>
        <taxon>Eukaryota</taxon>
        <taxon>Fungi</taxon>
        <taxon>Dikarya</taxon>
        <taxon>Ascomycota</taxon>
        <taxon>Pezizomycotina</taxon>
        <taxon>Eurotiomycetes</taxon>
        <taxon>Eurotiomycetidae</taxon>
        <taxon>Eurotiales</taxon>
        <taxon>Aspergillaceae</taxon>
        <taxon>Aspergillus</taxon>
        <taxon>Aspergillus subgen. Nidulantes</taxon>
    </lineage>
</organism>
<name>A0ABR4HNZ1_9EURO</name>